<organism evidence="2 4">
    <name type="scientific">Tagetes erecta</name>
    <name type="common">African marigold</name>
    <dbReference type="NCBI Taxonomy" id="13708"/>
    <lineage>
        <taxon>Eukaryota</taxon>
        <taxon>Viridiplantae</taxon>
        <taxon>Streptophyta</taxon>
        <taxon>Embryophyta</taxon>
        <taxon>Tracheophyta</taxon>
        <taxon>Spermatophyta</taxon>
        <taxon>Magnoliopsida</taxon>
        <taxon>eudicotyledons</taxon>
        <taxon>Gunneridae</taxon>
        <taxon>Pentapetalae</taxon>
        <taxon>asterids</taxon>
        <taxon>campanulids</taxon>
        <taxon>Asterales</taxon>
        <taxon>Asteraceae</taxon>
        <taxon>Asteroideae</taxon>
        <taxon>Heliantheae alliance</taxon>
        <taxon>Tageteae</taxon>
        <taxon>Tagetes</taxon>
    </lineage>
</organism>
<keyword evidence="4" id="KW-1185">Reference proteome</keyword>
<reference evidence="2" key="1">
    <citation type="journal article" date="2023" name="bioRxiv">
        <title>Improved chromosome-level genome assembly for marigold (Tagetes erecta).</title>
        <authorList>
            <person name="Jiang F."/>
            <person name="Yuan L."/>
            <person name="Wang S."/>
            <person name="Wang H."/>
            <person name="Xu D."/>
            <person name="Wang A."/>
            <person name="Fan W."/>
        </authorList>
    </citation>
    <scope>NUCLEOTIDE SEQUENCE</scope>
    <source>
        <strain evidence="2">WSJ</strain>
        <tissue evidence="2">Leaf</tissue>
    </source>
</reference>
<dbReference type="Gene3D" id="3.90.730.10">
    <property type="entry name" value="Ribonuclease T2-like"/>
    <property type="match status" value="1"/>
</dbReference>
<evidence type="ECO:0000313" key="3">
    <source>
        <dbReference type="EMBL" id="KAK1426707.1"/>
    </source>
</evidence>
<evidence type="ECO:0000313" key="4">
    <source>
        <dbReference type="Proteomes" id="UP001229421"/>
    </source>
</evidence>
<feature type="signal peptide" evidence="1">
    <location>
        <begin position="1"/>
        <end position="22"/>
    </location>
</feature>
<name>A0AAD8KDP7_TARER</name>
<dbReference type="InterPro" id="IPR036430">
    <property type="entry name" value="RNase_T2-like_sf"/>
</dbReference>
<evidence type="ECO:0000313" key="2">
    <source>
        <dbReference type="EMBL" id="KAK1421072.1"/>
    </source>
</evidence>
<sequence>MSSLSIAVILLSVLFTGSFVNGDIHGDGELIELVSTVAEQREFDYFALALQWPPTYRSKSSKCCAQSGCCRG</sequence>
<dbReference type="EMBL" id="JAUHHV010000006">
    <property type="protein sequence ID" value="KAK1421072.1"/>
    <property type="molecule type" value="Genomic_DNA"/>
</dbReference>
<dbReference type="Proteomes" id="UP001229421">
    <property type="component" value="Unassembled WGS sequence"/>
</dbReference>
<evidence type="ECO:0000256" key="1">
    <source>
        <dbReference type="SAM" id="SignalP"/>
    </source>
</evidence>
<dbReference type="EMBL" id="JAUHHV010000004">
    <property type="protein sequence ID" value="KAK1426707.1"/>
    <property type="molecule type" value="Genomic_DNA"/>
</dbReference>
<accession>A0AAD8KDP7</accession>
<comment type="caution">
    <text evidence="2">The sequence shown here is derived from an EMBL/GenBank/DDBJ whole genome shotgun (WGS) entry which is preliminary data.</text>
</comment>
<dbReference type="GO" id="GO:0003723">
    <property type="term" value="F:RNA binding"/>
    <property type="evidence" value="ECO:0007669"/>
    <property type="project" value="InterPro"/>
</dbReference>
<gene>
    <name evidence="3" type="ORF">QVD17_15386</name>
    <name evidence="2" type="ORF">QVD17_23159</name>
</gene>
<protein>
    <submittedName>
        <fullName evidence="2">Uncharacterized protein</fullName>
    </submittedName>
</protein>
<dbReference type="AlphaFoldDB" id="A0AAD8KDP7"/>
<feature type="chain" id="PRO_5042442274" evidence="1">
    <location>
        <begin position="23"/>
        <end position="72"/>
    </location>
</feature>
<keyword evidence="1" id="KW-0732">Signal</keyword>
<dbReference type="GO" id="GO:0033897">
    <property type="term" value="F:ribonuclease T2 activity"/>
    <property type="evidence" value="ECO:0007669"/>
    <property type="project" value="InterPro"/>
</dbReference>
<proteinExistence type="predicted"/>